<feature type="transmembrane region" description="Helical" evidence="7">
    <location>
        <begin position="192"/>
        <end position="213"/>
    </location>
</feature>
<evidence type="ECO:0000256" key="4">
    <source>
        <dbReference type="ARBA" id="ARBA00022679"/>
    </source>
</evidence>
<dbReference type="Proteomes" id="UP000028725">
    <property type="component" value="Unassembled WGS sequence"/>
</dbReference>
<evidence type="ECO:0000256" key="5">
    <source>
        <dbReference type="ARBA" id="ARBA00022777"/>
    </source>
</evidence>
<evidence type="ECO:0000313" key="10">
    <source>
        <dbReference type="Proteomes" id="UP000028725"/>
    </source>
</evidence>
<keyword evidence="7" id="KW-0472">Membrane</keyword>
<accession>A0A085W9J2</accession>
<keyword evidence="4" id="KW-0808">Transferase</keyword>
<evidence type="ECO:0000313" key="9">
    <source>
        <dbReference type="EMBL" id="KFE64355.1"/>
    </source>
</evidence>
<dbReference type="GO" id="GO:0009927">
    <property type="term" value="F:histidine phosphotransfer kinase activity"/>
    <property type="evidence" value="ECO:0007669"/>
    <property type="project" value="TreeGrafter"/>
</dbReference>
<evidence type="ECO:0000259" key="8">
    <source>
        <dbReference type="PROSITE" id="PS50109"/>
    </source>
</evidence>
<dbReference type="SUPFAM" id="SSF47384">
    <property type="entry name" value="Homodimeric domain of signal transducing histidine kinase"/>
    <property type="match status" value="1"/>
</dbReference>
<proteinExistence type="predicted"/>
<keyword evidence="5" id="KW-0418">Kinase</keyword>
<comment type="caution">
    <text evidence="9">The sequence shown here is derived from an EMBL/GenBank/DDBJ whole genome shotgun (WGS) entry which is preliminary data.</text>
</comment>
<dbReference type="InterPro" id="IPR003661">
    <property type="entry name" value="HisK_dim/P_dom"/>
</dbReference>
<dbReference type="InterPro" id="IPR005467">
    <property type="entry name" value="His_kinase_dom"/>
</dbReference>
<dbReference type="EC" id="2.7.13.3" evidence="2"/>
<evidence type="ECO:0000256" key="3">
    <source>
        <dbReference type="ARBA" id="ARBA00022553"/>
    </source>
</evidence>
<dbReference type="SUPFAM" id="SSF55874">
    <property type="entry name" value="ATPase domain of HSP90 chaperone/DNA topoisomerase II/histidine kinase"/>
    <property type="match status" value="1"/>
</dbReference>
<dbReference type="CDD" id="cd00082">
    <property type="entry name" value="HisKA"/>
    <property type="match status" value="1"/>
</dbReference>
<feature type="transmembrane region" description="Helical" evidence="7">
    <location>
        <begin position="15"/>
        <end position="34"/>
    </location>
</feature>
<dbReference type="GO" id="GO:0005886">
    <property type="term" value="C:plasma membrane"/>
    <property type="evidence" value="ECO:0007669"/>
    <property type="project" value="TreeGrafter"/>
</dbReference>
<keyword evidence="10" id="KW-1185">Reference proteome</keyword>
<evidence type="ECO:0000256" key="1">
    <source>
        <dbReference type="ARBA" id="ARBA00000085"/>
    </source>
</evidence>
<dbReference type="GO" id="GO:0000155">
    <property type="term" value="F:phosphorelay sensor kinase activity"/>
    <property type="evidence" value="ECO:0007669"/>
    <property type="project" value="InterPro"/>
</dbReference>
<dbReference type="InterPro" id="IPR036890">
    <property type="entry name" value="HATPase_C_sf"/>
</dbReference>
<evidence type="ECO:0000256" key="2">
    <source>
        <dbReference type="ARBA" id="ARBA00012438"/>
    </source>
</evidence>
<feature type="domain" description="Histidine kinase" evidence="8">
    <location>
        <begin position="243"/>
        <end position="455"/>
    </location>
</feature>
<dbReference type="Pfam" id="PF02518">
    <property type="entry name" value="HATPase_c"/>
    <property type="match status" value="1"/>
</dbReference>
<dbReference type="SMART" id="SM00388">
    <property type="entry name" value="HisKA"/>
    <property type="match status" value="1"/>
</dbReference>
<keyword evidence="7" id="KW-1133">Transmembrane helix</keyword>
<organism evidence="9 10">
    <name type="scientific">Hyalangium minutum</name>
    <dbReference type="NCBI Taxonomy" id="394096"/>
    <lineage>
        <taxon>Bacteria</taxon>
        <taxon>Pseudomonadati</taxon>
        <taxon>Myxococcota</taxon>
        <taxon>Myxococcia</taxon>
        <taxon>Myxococcales</taxon>
        <taxon>Cystobacterineae</taxon>
        <taxon>Archangiaceae</taxon>
        <taxon>Hyalangium</taxon>
    </lineage>
</organism>
<dbReference type="InterPro" id="IPR003594">
    <property type="entry name" value="HATPase_dom"/>
</dbReference>
<dbReference type="STRING" id="394096.DB31_2149"/>
<dbReference type="RefSeq" id="WP_052420403.1">
    <property type="nucleotide sequence ID" value="NZ_JMCB01000014.1"/>
</dbReference>
<dbReference type="Gene3D" id="3.30.565.10">
    <property type="entry name" value="Histidine kinase-like ATPase, C-terminal domain"/>
    <property type="match status" value="1"/>
</dbReference>
<dbReference type="PROSITE" id="PS50109">
    <property type="entry name" value="HIS_KIN"/>
    <property type="match status" value="1"/>
</dbReference>
<keyword evidence="7" id="KW-0812">Transmembrane</keyword>
<protein>
    <recommendedName>
        <fullName evidence="2">histidine kinase</fullName>
        <ecNumber evidence="2">2.7.13.3</ecNumber>
    </recommendedName>
</protein>
<reference evidence="9 10" key="1">
    <citation type="submission" date="2014-04" db="EMBL/GenBank/DDBJ databases">
        <title>Genome assembly of Hyalangium minutum DSM 14724.</title>
        <authorList>
            <person name="Sharma G."/>
            <person name="Subramanian S."/>
        </authorList>
    </citation>
    <scope>NUCLEOTIDE SEQUENCE [LARGE SCALE GENOMIC DNA]</scope>
    <source>
        <strain evidence="9 10">DSM 14724</strain>
    </source>
</reference>
<dbReference type="Gene3D" id="1.10.287.130">
    <property type="match status" value="1"/>
</dbReference>
<keyword evidence="3" id="KW-0597">Phosphoprotein</keyword>
<evidence type="ECO:0000256" key="6">
    <source>
        <dbReference type="SAM" id="MobiDB-lite"/>
    </source>
</evidence>
<dbReference type="AlphaFoldDB" id="A0A085W9J2"/>
<name>A0A085W9J2_9BACT</name>
<dbReference type="InterPro" id="IPR036097">
    <property type="entry name" value="HisK_dim/P_sf"/>
</dbReference>
<dbReference type="EMBL" id="JMCB01000014">
    <property type="protein sequence ID" value="KFE64355.1"/>
    <property type="molecule type" value="Genomic_DNA"/>
</dbReference>
<gene>
    <name evidence="9" type="ORF">DB31_2149</name>
</gene>
<dbReference type="PANTHER" id="PTHR43047:SF72">
    <property type="entry name" value="OSMOSENSING HISTIDINE PROTEIN KINASE SLN1"/>
    <property type="match status" value="1"/>
</dbReference>
<sequence>MSPPLPPGNAVSGKMLSLAFAAVVGSFLVTNLIVQRSSAAVGELSEGIIYNSAPSIERLASVRRSVLEVELLLTRFIHEPMLRPELGGSLETALAQVEQGMREYLILPSFPGEQSVRIGAEASWLRFDHAVRDARAAVEAEGDAKASALFKGEVEPLGRQTLEAITSAIEYNAVRGREMAERIHETRRHTMWLANGLNAFCGILAVAVAWLLYRVARARRVLFDAHTKSLEARAAELEQFAGRVAHDIRNPLSAARLAAEIVVRKSSDEVALGNIQRIIRSLSRADAITGALLDFARSGARPDPGARTEPRAAVEDLVSGFSAEAEQLGIELHAEPVPPVLAACSTGAYLSLLGNLVRNAIKYMGDAPVRRVTLRVMVEGGMIRTEVRDTGPGIASEILPSLFEPYFRGQAVGADGLGLGLATVKKLAEGHGGRVGVTSERGKGSTFWFELPRAGSSWERSETGNNASLPRPSDVQH</sequence>
<evidence type="ECO:0000256" key="7">
    <source>
        <dbReference type="SAM" id="Phobius"/>
    </source>
</evidence>
<dbReference type="SMART" id="SM00387">
    <property type="entry name" value="HATPase_c"/>
    <property type="match status" value="1"/>
</dbReference>
<dbReference type="PRINTS" id="PR00344">
    <property type="entry name" value="BCTRLSENSOR"/>
</dbReference>
<comment type="catalytic activity">
    <reaction evidence="1">
        <text>ATP + protein L-histidine = ADP + protein N-phospho-L-histidine.</text>
        <dbReference type="EC" id="2.7.13.3"/>
    </reaction>
</comment>
<dbReference type="InterPro" id="IPR004358">
    <property type="entry name" value="Sig_transdc_His_kin-like_C"/>
</dbReference>
<feature type="region of interest" description="Disordered" evidence="6">
    <location>
        <begin position="457"/>
        <end position="477"/>
    </location>
</feature>
<dbReference type="PANTHER" id="PTHR43047">
    <property type="entry name" value="TWO-COMPONENT HISTIDINE PROTEIN KINASE"/>
    <property type="match status" value="1"/>
</dbReference>
<dbReference type="CDD" id="cd00075">
    <property type="entry name" value="HATPase"/>
    <property type="match status" value="1"/>
</dbReference>
<dbReference type="Pfam" id="PF00512">
    <property type="entry name" value="HisKA"/>
    <property type="match status" value="1"/>
</dbReference>